<evidence type="ECO:0000256" key="1">
    <source>
        <dbReference type="ARBA" id="ARBA00001070"/>
    </source>
</evidence>
<keyword evidence="10" id="KW-1185">Reference proteome</keyword>
<proteinExistence type="inferred from homology"/>
<keyword evidence="5" id="KW-0378">Hydrolase</keyword>
<dbReference type="PANTHER" id="PTHR42881">
    <property type="entry name" value="PROLYL ENDOPEPTIDASE"/>
    <property type="match status" value="1"/>
</dbReference>
<evidence type="ECO:0000259" key="8">
    <source>
        <dbReference type="Pfam" id="PF02897"/>
    </source>
</evidence>
<evidence type="ECO:0000256" key="6">
    <source>
        <dbReference type="ARBA" id="ARBA00022825"/>
    </source>
</evidence>
<gene>
    <name evidence="9" type="ORF">LG35_07190</name>
</gene>
<evidence type="ECO:0000256" key="3">
    <source>
        <dbReference type="ARBA" id="ARBA00011897"/>
    </source>
</evidence>
<dbReference type="InterPro" id="IPR001375">
    <property type="entry name" value="Peptidase_S9_cat"/>
</dbReference>
<dbReference type="Gene3D" id="3.40.50.1820">
    <property type="entry name" value="alpha/beta hydrolase"/>
    <property type="match status" value="1"/>
</dbReference>
<comment type="catalytic activity">
    <reaction evidence="1">
        <text>Hydrolysis of Pro-|-Xaa &gt;&gt; Ala-|-Xaa in oligopeptides.</text>
        <dbReference type="EC" id="3.4.21.26"/>
    </reaction>
</comment>
<dbReference type="SUPFAM" id="SSF50993">
    <property type="entry name" value="Peptidase/esterase 'gauge' domain"/>
    <property type="match status" value="1"/>
</dbReference>
<dbReference type="EC" id="3.4.21.26" evidence="3"/>
<keyword evidence="6" id="KW-0720">Serine protease</keyword>
<feature type="domain" description="Peptidase S9 prolyl oligopeptidase catalytic" evidence="7">
    <location>
        <begin position="496"/>
        <end position="706"/>
    </location>
</feature>
<dbReference type="InterPro" id="IPR029058">
    <property type="entry name" value="AB_hydrolase_fold"/>
</dbReference>
<dbReference type="InterPro" id="IPR051167">
    <property type="entry name" value="Prolyl_oligopep/macrocyclase"/>
</dbReference>
<accession>A0ABR4YIC3</accession>
<evidence type="ECO:0000256" key="2">
    <source>
        <dbReference type="ARBA" id="ARBA00005228"/>
    </source>
</evidence>
<evidence type="ECO:0000256" key="5">
    <source>
        <dbReference type="ARBA" id="ARBA00022801"/>
    </source>
</evidence>
<dbReference type="Pfam" id="PF00326">
    <property type="entry name" value="Peptidase_S9"/>
    <property type="match status" value="1"/>
</dbReference>
<dbReference type="SUPFAM" id="SSF53474">
    <property type="entry name" value="alpha/beta-Hydrolases"/>
    <property type="match status" value="1"/>
</dbReference>
<evidence type="ECO:0000313" key="10">
    <source>
        <dbReference type="Proteomes" id="UP000030889"/>
    </source>
</evidence>
<dbReference type="RefSeq" id="WP_035473509.1">
    <property type="nucleotide sequence ID" value="NZ_JRGF01000007.1"/>
</dbReference>
<dbReference type="PRINTS" id="PR00862">
    <property type="entry name" value="PROLIGOPTASE"/>
</dbReference>
<dbReference type="Proteomes" id="UP000030889">
    <property type="component" value="Unassembled WGS sequence"/>
</dbReference>
<sequence>MKRIPFYVALAVLCLAMTDCTSKKKMEIKMKPYPQTAKVDVSDNYHGTVVADPYRWLEDDNSAETAAWVAAENEVTFDYLSQIPYRPAIDERLTELWNYEKIGAPTKVGDRYFYFRNDGLQNQSVLYMLDSLDDPQPEVFLDPNALSADGTAALNSVAFSEDGKYMAYGIARSGSDWVEIFVKEVPTGRVLDDVIRWVKFSGANWSADSKGFYYRGYEEPAKGSELSGQNQFQKVYYHRLGTPQSEDEIIYADPLHPLRYYDGFDDGDTGKYLFVSVSEGTSGTQLMYKRTGVREPFRVILKGFDHEYAVAKVRDNMLYLYTNEGAPNYHLLRLDVRFMPSPAEKILPEDPNMLLQSVHFVGDYIFAIYMKDASSRVYQYTLDGDLVREVALPGIGTVAGFDGKDDATETFYTFSTFTAPPAVYRYDLATGESTLFARPEVKFNPDDFVTEQVFFASKDGTQVPMFLSYHKGLKKNGKNPVYLYGYGGFNAPLTPGFSPTNIAMMEQGAIYASVNLRGGNEYGEEWHKAGMLANKQNVFDDFIAAGEYLVRNKYTSSRKLAISGGSNGGLLVGACMTQRPDLFAVAFPQVGVLDMLRYHLFTVGWGWVVEYGSSDDPEQFEYIYKYSPLHNIKEGVCYPATMITTGDHDDRVVPAHSFKFAATLQQAQGCDKPVLIRIDTNAGHGAGKPTAKRIAEAADILSFFFWNTDTDYRPVAE</sequence>
<keyword evidence="4" id="KW-0645">Protease</keyword>
<evidence type="ECO:0000259" key="7">
    <source>
        <dbReference type="Pfam" id="PF00326"/>
    </source>
</evidence>
<dbReference type="PANTHER" id="PTHR42881:SF2">
    <property type="entry name" value="PROLYL ENDOPEPTIDASE"/>
    <property type="match status" value="1"/>
</dbReference>
<reference evidence="9 10" key="1">
    <citation type="submission" date="2014-09" db="EMBL/GenBank/DDBJ databases">
        <title>Alistipes sp. 627, sp. nov., a novel member of the family Rikenellaceae isolated from human faeces.</title>
        <authorList>
            <person name="Shkoporov A.N."/>
            <person name="Chaplin A.V."/>
            <person name="Motuzova O.V."/>
            <person name="Kafarskaia L.I."/>
            <person name="Khokhlova E.V."/>
            <person name="Efimov B.A."/>
        </authorList>
    </citation>
    <scope>NUCLEOTIDE SEQUENCE [LARGE SCALE GENOMIC DNA]</scope>
    <source>
        <strain evidence="9 10">627</strain>
    </source>
</reference>
<dbReference type="InterPro" id="IPR023302">
    <property type="entry name" value="Pept_S9A_N"/>
</dbReference>
<dbReference type="InterPro" id="IPR002470">
    <property type="entry name" value="Peptidase_S9A"/>
</dbReference>
<dbReference type="EMBL" id="JRGF01000007">
    <property type="protein sequence ID" value="KHE42015.1"/>
    <property type="molecule type" value="Genomic_DNA"/>
</dbReference>
<comment type="caution">
    <text evidence="9">The sequence shown here is derived from an EMBL/GenBank/DDBJ whole genome shotgun (WGS) entry which is preliminary data.</text>
</comment>
<evidence type="ECO:0000256" key="4">
    <source>
        <dbReference type="ARBA" id="ARBA00022670"/>
    </source>
</evidence>
<dbReference type="InterPro" id="IPR002471">
    <property type="entry name" value="Pept_S9_AS"/>
</dbReference>
<feature type="domain" description="Peptidase S9A N-terminal" evidence="8">
    <location>
        <begin position="34"/>
        <end position="437"/>
    </location>
</feature>
<dbReference type="PROSITE" id="PS00708">
    <property type="entry name" value="PRO_ENDOPEP_SER"/>
    <property type="match status" value="1"/>
</dbReference>
<name>A0ABR4YIC3_9BACT</name>
<dbReference type="Gene3D" id="2.130.10.120">
    <property type="entry name" value="Prolyl oligopeptidase, N-terminal domain"/>
    <property type="match status" value="1"/>
</dbReference>
<dbReference type="Pfam" id="PF02897">
    <property type="entry name" value="Peptidase_S9_N"/>
    <property type="match status" value="1"/>
</dbReference>
<evidence type="ECO:0000313" key="9">
    <source>
        <dbReference type="EMBL" id="KHE42015.1"/>
    </source>
</evidence>
<protein>
    <recommendedName>
        <fullName evidence="3">prolyl oligopeptidase</fullName>
        <ecNumber evidence="3">3.4.21.26</ecNumber>
    </recommendedName>
</protein>
<comment type="similarity">
    <text evidence="2">Belongs to the peptidase S9A family.</text>
</comment>
<organism evidence="9 10">
    <name type="scientific">Alistipes inops</name>
    <dbReference type="NCBI Taxonomy" id="1501391"/>
    <lineage>
        <taxon>Bacteria</taxon>
        <taxon>Pseudomonadati</taxon>
        <taxon>Bacteroidota</taxon>
        <taxon>Bacteroidia</taxon>
        <taxon>Bacteroidales</taxon>
        <taxon>Rikenellaceae</taxon>
        <taxon>Alistipes</taxon>
    </lineage>
</organism>